<reference evidence="1 2" key="1">
    <citation type="submission" date="2023-07" db="EMBL/GenBank/DDBJ databases">
        <title>Sorghum-associated microbial communities from plants grown in Nebraska, USA.</title>
        <authorList>
            <person name="Schachtman D."/>
        </authorList>
    </citation>
    <scope>NUCLEOTIDE SEQUENCE [LARGE SCALE GENOMIC DNA]</scope>
    <source>
        <strain evidence="1 2">CC482</strain>
    </source>
</reference>
<organism evidence="1 2">
    <name type="scientific">Paenibacillus harenae</name>
    <dbReference type="NCBI Taxonomy" id="306543"/>
    <lineage>
        <taxon>Bacteria</taxon>
        <taxon>Bacillati</taxon>
        <taxon>Bacillota</taxon>
        <taxon>Bacilli</taxon>
        <taxon>Bacillales</taxon>
        <taxon>Paenibacillaceae</taxon>
        <taxon>Paenibacillus</taxon>
    </lineage>
</organism>
<evidence type="ECO:0000313" key="1">
    <source>
        <dbReference type="EMBL" id="MDQ0115814.1"/>
    </source>
</evidence>
<name>A0ABT9UBH8_PAEHA</name>
<dbReference type="EMBL" id="JAUSSU010000012">
    <property type="protein sequence ID" value="MDQ0115814.1"/>
    <property type="molecule type" value="Genomic_DNA"/>
</dbReference>
<protein>
    <submittedName>
        <fullName evidence="1">Tfp pilus assembly protein PilZ</fullName>
    </submittedName>
</protein>
<accession>A0ABT9UBH8</accession>
<gene>
    <name evidence="1" type="ORF">J2T15_005281</name>
</gene>
<comment type="caution">
    <text evidence="1">The sequence shown here is derived from an EMBL/GenBank/DDBJ whole genome shotgun (WGS) entry which is preliminary data.</text>
</comment>
<keyword evidence="2" id="KW-1185">Reference proteome</keyword>
<sequence>MVGVKMSVNDDIIFAFDIEIFSRSYKLSGVIAWCKEADSGIYEYGLQFQLNENERA</sequence>
<proteinExistence type="predicted"/>
<evidence type="ECO:0000313" key="2">
    <source>
        <dbReference type="Proteomes" id="UP001229346"/>
    </source>
</evidence>
<dbReference type="Proteomes" id="UP001229346">
    <property type="component" value="Unassembled WGS sequence"/>
</dbReference>